<evidence type="ECO:0000313" key="14">
    <source>
        <dbReference type="EMBL" id="HIV01248.1"/>
    </source>
</evidence>
<keyword evidence="8 10" id="KW-0239">DNA-directed DNA polymerase</keyword>
<comment type="similarity">
    <text evidence="2 10">Belongs to the beta sliding clamp family.</text>
</comment>
<dbReference type="CDD" id="cd00140">
    <property type="entry name" value="beta_clamp"/>
    <property type="match status" value="1"/>
</dbReference>
<keyword evidence="5 10" id="KW-0808">Transferase</keyword>
<keyword evidence="9" id="KW-0238">DNA-binding</keyword>
<reference evidence="14" key="1">
    <citation type="submission" date="2020-10" db="EMBL/GenBank/DDBJ databases">
        <authorList>
            <person name="Gilroy R."/>
        </authorList>
    </citation>
    <scope>NUCLEOTIDE SEQUENCE</scope>
    <source>
        <strain evidence="14">CHK186-9395</strain>
    </source>
</reference>
<dbReference type="InterPro" id="IPR001001">
    <property type="entry name" value="DNA_polIII_beta"/>
</dbReference>
<sequence>MKVICDGLELCDAAITVNKAIGTRTTNPILEGIKLVAEDNTLTLSATDLELSIEKKIKAEVREEGETVVPGKFFSDFIKKLTAESIELTLNEKNQLKIKYTDSESILQCYPVLEYPGFKKIESGEYFGIEKKSFKELINKTLFAVAVDDSRPILKGVLFEVEEKEILATALDGYRLAHMKKELKASTVKTSFIVPSRSLAEISKLLDDSEDIINVYIQKNYIMADFGDCKVITRLLEGDFINYNQIISTSFETVVNINKNQFEDALERASLLSKIGQNNLVKFEMSGDVLCLTSNSEIGNIKENVNIALHGKDLTIAFNARYFIEALRVLSDEFVTINFNSPSNPCIIKPLQGDDYLFLILPVRMIN</sequence>
<evidence type="ECO:0000256" key="10">
    <source>
        <dbReference type="PIRNR" id="PIRNR000804"/>
    </source>
</evidence>
<reference evidence="14" key="2">
    <citation type="journal article" date="2021" name="PeerJ">
        <title>Extensive microbial diversity within the chicken gut microbiome revealed by metagenomics and culture.</title>
        <authorList>
            <person name="Gilroy R."/>
            <person name="Ravi A."/>
            <person name="Getino M."/>
            <person name="Pursley I."/>
            <person name="Horton D.L."/>
            <person name="Alikhan N.F."/>
            <person name="Baker D."/>
            <person name="Gharbi K."/>
            <person name="Hall N."/>
            <person name="Watson M."/>
            <person name="Adriaenssens E.M."/>
            <person name="Foster-Nyarko E."/>
            <person name="Jarju S."/>
            <person name="Secka A."/>
            <person name="Antonio M."/>
            <person name="Oren A."/>
            <person name="Chaudhuri R.R."/>
            <person name="La Ragione R."/>
            <person name="Hildebrand F."/>
            <person name="Pallen M.J."/>
        </authorList>
    </citation>
    <scope>NUCLEOTIDE SEQUENCE</scope>
    <source>
        <strain evidence="14">CHK186-9395</strain>
    </source>
</reference>
<dbReference type="Pfam" id="PF02768">
    <property type="entry name" value="DNA_pol3_beta_3"/>
    <property type="match status" value="1"/>
</dbReference>
<evidence type="ECO:0000256" key="9">
    <source>
        <dbReference type="ARBA" id="ARBA00023125"/>
    </source>
</evidence>
<keyword evidence="4 10" id="KW-0963">Cytoplasm</keyword>
<dbReference type="Gene3D" id="3.10.150.10">
    <property type="entry name" value="DNA Polymerase III, subunit A, domain 2"/>
    <property type="match status" value="1"/>
</dbReference>
<dbReference type="Gene3D" id="3.70.10.10">
    <property type="match status" value="1"/>
</dbReference>
<evidence type="ECO:0000256" key="7">
    <source>
        <dbReference type="ARBA" id="ARBA00022705"/>
    </source>
</evidence>
<evidence type="ECO:0000259" key="11">
    <source>
        <dbReference type="Pfam" id="PF00712"/>
    </source>
</evidence>
<dbReference type="SMART" id="SM00480">
    <property type="entry name" value="POL3Bc"/>
    <property type="match status" value="1"/>
</dbReference>
<dbReference type="GO" id="GO:0003677">
    <property type="term" value="F:DNA binding"/>
    <property type="evidence" value="ECO:0007669"/>
    <property type="project" value="UniProtKB-UniRule"/>
</dbReference>
<comment type="subcellular location">
    <subcellularLocation>
        <location evidence="1 10">Cytoplasm</location>
    </subcellularLocation>
</comment>
<evidence type="ECO:0000259" key="12">
    <source>
        <dbReference type="Pfam" id="PF02767"/>
    </source>
</evidence>
<dbReference type="GO" id="GO:0003887">
    <property type="term" value="F:DNA-directed DNA polymerase activity"/>
    <property type="evidence" value="ECO:0007669"/>
    <property type="project" value="UniProtKB-UniRule"/>
</dbReference>
<keyword evidence="6 10" id="KW-0548">Nucleotidyltransferase</keyword>
<feature type="domain" description="DNA polymerase III beta sliding clamp central" evidence="12">
    <location>
        <begin position="129"/>
        <end position="240"/>
    </location>
</feature>
<evidence type="ECO:0000256" key="2">
    <source>
        <dbReference type="ARBA" id="ARBA00010752"/>
    </source>
</evidence>
<dbReference type="NCBIfam" id="TIGR00663">
    <property type="entry name" value="dnan"/>
    <property type="match status" value="1"/>
</dbReference>
<dbReference type="InterPro" id="IPR022637">
    <property type="entry name" value="DNA_polIII_beta_cen"/>
</dbReference>
<evidence type="ECO:0000256" key="4">
    <source>
        <dbReference type="ARBA" id="ARBA00022490"/>
    </source>
</evidence>
<evidence type="ECO:0000256" key="3">
    <source>
        <dbReference type="ARBA" id="ARBA00021035"/>
    </source>
</evidence>
<proteinExistence type="inferred from homology"/>
<dbReference type="InterPro" id="IPR022635">
    <property type="entry name" value="DNA_polIII_beta_C"/>
</dbReference>
<dbReference type="PANTHER" id="PTHR30478">
    <property type="entry name" value="DNA POLYMERASE III SUBUNIT BETA"/>
    <property type="match status" value="1"/>
</dbReference>
<dbReference type="AlphaFoldDB" id="A0A9D1NF00"/>
<comment type="caution">
    <text evidence="14">The sequence shown here is derived from an EMBL/GenBank/DDBJ whole genome shotgun (WGS) entry which is preliminary data.</text>
</comment>
<dbReference type="InterPro" id="IPR022634">
    <property type="entry name" value="DNA_polIII_beta_N"/>
</dbReference>
<protein>
    <recommendedName>
        <fullName evidence="3 10">Beta sliding clamp</fullName>
    </recommendedName>
</protein>
<evidence type="ECO:0000256" key="8">
    <source>
        <dbReference type="ARBA" id="ARBA00022932"/>
    </source>
</evidence>
<feature type="domain" description="DNA polymerase III beta sliding clamp N-terminal" evidence="11">
    <location>
        <begin position="1"/>
        <end position="116"/>
    </location>
</feature>
<dbReference type="GO" id="GO:0006271">
    <property type="term" value="P:DNA strand elongation involved in DNA replication"/>
    <property type="evidence" value="ECO:0007669"/>
    <property type="project" value="TreeGrafter"/>
</dbReference>
<dbReference type="Proteomes" id="UP000886861">
    <property type="component" value="Unassembled WGS sequence"/>
</dbReference>
<comment type="subunit">
    <text evidence="10">Forms a ring-shaped head-to-tail homodimer around DNA.</text>
</comment>
<dbReference type="PANTHER" id="PTHR30478:SF0">
    <property type="entry name" value="BETA SLIDING CLAMP"/>
    <property type="match status" value="1"/>
</dbReference>
<keyword evidence="7 10" id="KW-0235">DNA replication</keyword>
<dbReference type="SUPFAM" id="SSF55979">
    <property type="entry name" value="DNA clamp"/>
    <property type="match status" value="3"/>
</dbReference>
<dbReference type="GO" id="GO:0008408">
    <property type="term" value="F:3'-5' exonuclease activity"/>
    <property type="evidence" value="ECO:0007669"/>
    <property type="project" value="InterPro"/>
</dbReference>
<dbReference type="EMBL" id="DVOJ01000006">
    <property type="protein sequence ID" value="HIV01248.1"/>
    <property type="molecule type" value="Genomic_DNA"/>
</dbReference>
<dbReference type="GO" id="GO:0005737">
    <property type="term" value="C:cytoplasm"/>
    <property type="evidence" value="ECO:0007669"/>
    <property type="project" value="UniProtKB-SubCell"/>
</dbReference>
<dbReference type="InterPro" id="IPR046938">
    <property type="entry name" value="DNA_clamp_sf"/>
</dbReference>
<organism evidence="14 15">
    <name type="scientific">Candidatus Caccopulliclostridium gallistercoris</name>
    <dbReference type="NCBI Taxonomy" id="2840719"/>
    <lineage>
        <taxon>Bacteria</taxon>
        <taxon>Bacillati</taxon>
        <taxon>Bacillota</taxon>
        <taxon>Clostridia</taxon>
        <taxon>Candidatus Caccopulliclostridium</taxon>
    </lineage>
</organism>
<dbReference type="PIRSF" id="PIRSF000804">
    <property type="entry name" value="DNA_pol_III_b"/>
    <property type="match status" value="1"/>
</dbReference>
<dbReference type="GO" id="GO:0009360">
    <property type="term" value="C:DNA polymerase III complex"/>
    <property type="evidence" value="ECO:0007669"/>
    <property type="project" value="InterPro"/>
</dbReference>
<dbReference type="Pfam" id="PF00712">
    <property type="entry name" value="DNA_pol3_beta"/>
    <property type="match status" value="1"/>
</dbReference>
<evidence type="ECO:0000256" key="5">
    <source>
        <dbReference type="ARBA" id="ARBA00022679"/>
    </source>
</evidence>
<dbReference type="Pfam" id="PF02767">
    <property type="entry name" value="DNA_pol3_beta_2"/>
    <property type="match status" value="1"/>
</dbReference>
<name>A0A9D1NF00_9FIRM</name>
<evidence type="ECO:0000313" key="15">
    <source>
        <dbReference type="Proteomes" id="UP000886861"/>
    </source>
</evidence>
<comment type="function">
    <text evidence="10">Confers DNA tethering and processivity to DNA polymerases and other proteins. Acts as a clamp, forming a ring around DNA (a reaction catalyzed by the clamp-loading complex) which diffuses in an ATP-independent manner freely and bidirectionally along dsDNA. Initially characterized for its ability to contact the catalytic subunit of DNA polymerase III (Pol III), a complex, multichain enzyme responsible for most of the replicative synthesis in bacteria; Pol III exhibits 3'-5' exonuclease proofreading activity. The beta chain is required for initiation of replication as well as for processivity of DNA replication.</text>
</comment>
<evidence type="ECO:0000256" key="1">
    <source>
        <dbReference type="ARBA" id="ARBA00004496"/>
    </source>
</evidence>
<evidence type="ECO:0000259" key="13">
    <source>
        <dbReference type="Pfam" id="PF02768"/>
    </source>
</evidence>
<feature type="domain" description="DNA polymerase III beta sliding clamp C-terminal" evidence="13">
    <location>
        <begin position="245"/>
        <end position="364"/>
    </location>
</feature>
<evidence type="ECO:0000256" key="6">
    <source>
        <dbReference type="ARBA" id="ARBA00022695"/>
    </source>
</evidence>
<accession>A0A9D1NF00</accession>
<gene>
    <name evidence="14" type="primary">dnaN</name>
    <name evidence="14" type="ORF">IAA62_01670</name>
</gene>